<comment type="caution">
    <text evidence="2">The sequence shown here is derived from an EMBL/GenBank/DDBJ whole genome shotgun (WGS) entry which is preliminary data.</text>
</comment>
<dbReference type="Proteomes" id="UP000499080">
    <property type="component" value="Unassembled WGS sequence"/>
</dbReference>
<dbReference type="AlphaFoldDB" id="A0A4Y2GD10"/>
<evidence type="ECO:0000313" key="2">
    <source>
        <dbReference type="EMBL" id="GBM51087.1"/>
    </source>
</evidence>
<dbReference type="EMBL" id="BGPR01001321">
    <property type="protein sequence ID" value="GBM51087.1"/>
    <property type="molecule type" value="Genomic_DNA"/>
</dbReference>
<feature type="compositionally biased region" description="Basic residues" evidence="1">
    <location>
        <begin position="81"/>
        <end position="93"/>
    </location>
</feature>
<evidence type="ECO:0000313" key="3">
    <source>
        <dbReference type="Proteomes" id="UP000499080"/>
    </source>
</evidence>
<feature type="compositionally biased region" description="Polar residues" evidence="1">
    <location>
        <begin position="47"/>
        <end position="80"/>
    </location>
</feature>
<evidence type="ECO:0000256" key="1">
    <source>
        <dbReference type="SAM" id="MobiDB-lite"/>
    </source>
</evidence>
<accession>A0A4Y2GD10</accession>
<sequence>MSNADSVWSQPKPKKVTGKIIPGIYLFFQQYQILGAHTKTQAENRAKNQASNARKQTSEIPPTTSPRTSDNQGDKQQQARSRNKHWYKRRACKTQHSPFTSSRLFLTDRHNSKIVFLRLREV</sequence>
<protein>
    <submittedName>
        <fullName evidence="2">Uncharacterized protein</fullName>
    </submittedName>
</protein>
<feature type="region of interest" description="Disordered" evidence="1">
    <location>
        <begin position="39"/>
        <end position="99"/>
    </location>
</feature>
<gene>
    <name evidence="2" type="ORF">AVEN_254631_1</name>
</gene>
<name>A0A4Y2GD10_ARAVE</name>
<reference evidence="2 3" key="1">
    <citation type="journal article" date="2019" name="Sci. Rep.">
        <title>Orb-weaving spider Araneus ventricosus genome elucidates the spidroin gene catalogue.</title>
        <authorList>
            <person name="Kono N."/>
            <person name="Nakamura H."/>
            <person name="Ohtoshi R."/>
            <person name="Moran D.A.P."/>
            <person name="Shinohara A."/>
            <person name="Yoshida Y."/>
            <person name="Fujiwara M."/>
            <person name="Mori M."/>
            <person name="Tomita M."/>
            <person name="Arakawa K."/>
        </authorList>
    </citation>
    <scope>NUCLEOTIDE SEQUENCE [LARGE SCALE GENOMIC DNA]</scope>
</reference>
<organism evidence="2 3">
    <name type="scientific">Araneus ventricosus</name>
    <name type="common">Orbweaver spider</name>
    <name type="synonym">Epeira ventricosa</name>
    <dbReference type="NCBI Taxonomy" id="182803"/>
    <lineage>
        <taxon>Eukaryota</taxon>
        <taxon>Metazoa</taxon>
        <taxon>Ecdysozoa</taxon>
        <taxon>Arthropoda</taxon>
        <taxon>Chelicerata</taxon>
        <taxon>Arachnida</taxon>
        <taxon>Araneae</taxon>
        <taxon>Araneomorphae</taxon>
        <taxon>Entelegynae</taxon>
        <taxon>Araneoidea</taxon>
        <taxon>Araneidae</taxon>
        <taxon>Araneus</taxon>
    </lineage>
</organism>
<proteinExistence type="predicted"/>
<keyword evidence="3" id="KW-1185">Reference proteome</keyword>